<dbReference type="GeneID" id="6870593"/>
<dbReference type="RefSeq" id="YP_002213606.1">
    <property type="nucleotide sequence ID" value="NC_011194.1"/>
</dbReference>
<organism evidence="2">
    <name type="scientific">Beauveria brongniartii</name>
    <dbReference type="NCBI Taxonomy" id="118266"/>
    <lineage>
        <taxon>Eukaryota</taxon>
        <taxon>Fungi</taxon>
        <taxon>Dikarya</taxon>
        <taxon>Ascomycota</taxon>
        <taxon>Pezizomycotina</taxon>
        <taxon>Sordariomycetes</taxon>
        <taxon>Hypocreomycetidae</taxon>
        <taxon>Hypocreales</taxon>
        <taxon>Cordycipitaceae</taxon>
        <taxon>Beauveria</taxon>
    </lineage>
</organism>
<dbReference type="InterPro" id="IPR003647">
    <property type="entry name" value="Intron_nuc_1_rpt"/>
</dbReference>
<evidence type="ECO:0000313" key="2">
    <source>
        <dbReference type="EMBL" id="ABU50179.1"/>
    </source>
</evidence>
<sequence>MRFYHSDKSIEILYKNRKAPLKPFKGNIVSVCEDLLSLSFVNTYFKNYKRKRGIYMFTLKNNSDIFYIGRAKDLGRNLIFKSHLNVNLNDRFHTFAKTIGLDKWIKGGIKGNYLFSHELVASIACVIFMRREPLLFFFINARAPICAEKYKAINSRKNIILKEISLLRKFNNCKVWIYDALTLELLTDKFPSMQKAADYFNIDYRTILNNMDTNLAIMKGNKWILIFSHELTESKKKLLISNTPKAVNRNCLFKGYVKKLIGGYILLDNINLFNTSKFGRHLIKLKIEYQNKSGVPYLGHQYRIIKNYIFSLISLKKFREMLDILLGLSESEPFAIHRQIAETP</sequence>
<feature type="domain" description="Nuclease-associated modular DNA-binding 1" evidence="1">
    <location>
        <begin position="174"/>
        <end position="207"/>
    </location>
</feature>
<reference evidence="2" key="1">
    <citation type="journal article" date="2010" name="BMC Microbiol.">
        <title>Phylogenetic and biogeographic implications inferred by mitochondrial intergenic region analyses and ITS1-5.8S-ITS2 of the entomopathogenic fungi Beauveria bassiana and B. brongniartii.</title>
        <authorList>
            <person name="Ghikas D.V."/>
            <person name="Kouvelis V.N."/>
            <person name="Typas M.A."/>
        </authorList>
    </citation>
    <scope>NUCLEOTIDE SEQUENCE</scope>
    <source>
        <strain evidence="2">IMBST95031</strain>
    </source>
</reference>
<dbReference type="SMART" id="SM00497">
    <property type="entry name" value="IENR1"/>
    <property type="match status" value="1"/>
</dbReference>
<protein>
    <submittedName>
        <fullName evidence="2">NADH dehydrogenase subunit 1</fullName>
    </submittedName>
</protein>
<geneLocation type="mitochondrion" evidence="2"/>
<name>B5KQ09_9HYPO</name>
<gene>
    <name evidence="2" type="primary">nad1</name>
</gene>
<dbReference type="EMBL" id="EU100743">
    <property type="protein sequence ID" value="ABU50179.1"/>
    <property type="molecule type" value="Genomic_DNA"/>
</dbReference>
<dbReference type="InterPro" id="IPR010896">
    <property type="entry name" value="NUMOD1"/>
</dbReference>
<keyword evidence="2" id="KW-0496">Mitochondrion</keyword>
<dbReference type="AlphaFoldDB" id="B5KQ09"/>
<dbReference type="Pfam" id="PF07453">
    <property type="entry name" value="NUMOD1"/>
    <property type="match status" value="1"/>
</dbReference>
<accession>B5KQ09</accession>
<evidence type="ECO:0000259" key="1">
    <source>
        <dbReference type="Pfam" id="PF07453"/>
    </source>
</evidence>
<proteinExistence type="predicted"/>